<gene>
    <name evidence="2" type="ORF">C176_11918</name>
</gene>
<comment type="caution">
    <text evidence="2">The sequence shown here is derived from an EMBL/GenBank/DDBJ whole genome shotgun (WGS) entry which is preliminary data.</text>
</comment>
<reference evidence="2 3" key="1">
    <citation type="journal article" date="2014" name="BMC Genomics">
        <title>Genomic comparison of sporeforming bacilli isolated from milk.</title>
        <authorList>
            <person name="Moreno Switt A.I."/>
            <person name="Andrus A.D."/>
            <person name="Ranieri M.L."/>
            <person name="Orsi R.H."/>
            <person name="Ivy R."/>
            <person name="den Bakker H.C."/>
            <person name="Martin N.H."/>
            <person name="Wiedmann M."/>
            <person name="Boor K.J."/>
        </authorList>
    </citation>
    <scope>NUCLEOTIDE SEQUENCE [LARGE SCALE GENOMIC DNA]</scope>
    <source>
        <strain evidence="2 3">FSL R5-213</strain>
    </source>
</reference>
<dbReference type="eggNOG" id="COG4978">
    <property type="taxonomic scope" value="Bacteria"/>
</dbReference>
<dbReference type="InterPro" id="IPR011256">
    <property type="entry name" value="Reg_factor_effector_dom_sf"/>
</dbReference>
<dbReference type="InterPro" id="IPR029442">
    <property type="entry name" value="GyrI-like"/>
</dbReference>
<dbReference type="Gene3D" id="3.20.80.10">
    <property type="entry name" value="Regulatory factor, effector binding domain"/>
    <property type="match status" value="1"/>
</dbReference>
<dbReference type="Proteomes" id="UP000019062">
    <property type="component" value="Unassembled WGS sequence"/>
</dbReference>
<evidence type="ECO:0000259" key="1">
    <source>
        <dbReference type="Pfam" id="PF06445"/>
    </source>
</evidence>
<protein>
    <submittedName>
        <fullName evidence="2">MerR family transcriptional regulator</fullName>
    </submittedName>
</protein>
<accession>W4EWS6</accession>
<organism evidence="2 3">
    <name type="scientific">Viridibacillus arenosi FSL R5-213</name>
    <dbReference type="NCBI Taxonomy" id="1227360"/>
    <lineage>
        <taxon>Bacteria</taxon>
        <taxon>Bacillati</taxon>
        <taxon>Bacillota</taxon>
        <taxon>Bacilli</taxon>
        <taxon>Bacillales</taxon>
        <taxon>Caryophanaceae</taxon>
        <taxon>Viridibacillus</taxon>
    </lineage>
</organism>
<dbReference type="AlphaFoldDB" id="W4EWS6"/>
<sequence length="149" mass="17771">MRNFIKNKEAFISEPTLSSCYIEERQDIWVVSIRKTINIIDIDRLVKMLFERIYAYKFDTEGPLLAIFHQKDWKRKKADVELLFPIKNDKNEEYLTVLPGGMYACVNVKGPYSELHYGYKRLKRWVEEQSLHVEGMYMEQYIKGLVPPK</sequence>
<evidence type="ECO:0000313" key="3">
    <source>
        <dbReference type="Proteomes" id="UP000019062"/>
    </source>
</evidence>
<evidence type="ECO:0000313" key="2">
    <source>
        <dbReference type="EMBL" id="ETT84311.1"/>
    </source>
</evidence>
<proteinExistence type="predicted"/>
<dbReference type="Pfam" id="PF06445">
    <property type="entry name" value="GyrI-like"/>
    <property type="match status" value="1"/>
</dbReference>
<keyword evidence="3" id="KW-1185">Reference proteome</keyword>
<dbReference type="EMBL" id="ASQA01000027">
    <property type="protein sequence ID" value="ETT84311.1"/>
    <property type="molecule type" value="Genomic_DNA"/>
</dbReference>
<name>W4EWS6_9BACL</name>
<feature type="domain" description="GyrI-like small molecule binding" evidence="1">
    <location>
        <begin position="21"/>
        <end position="142"/>
    </location>
</feature>
<dbReference type="SUPFAM" id="SSF55136">
    <property type="entry name" value="Probable bacterial effector-binding domain"/>
    <property type="match status" value="1"/>
</dbReference>